<keyword evidence="6" id="KW-0508">mRNA splicing</keyword>
<evidence type="ECO:0000256" key="4">
    <source>
        <dbReference type="ARBA" id="ARBA00022490"/>
    </source>
</evidence>
<feature type="compositionally biased region" description="Polar residues" evidence="9">
    <location>
        <begin position="275"/>
        <end position="286"/>
    </location>
</feature>
<keyword evidence="13" id="KW-1185">Reference proteome</keyword>
<evidence type="ECO:0000256" key="3">
    <source>
        <dbReference type="ARBA" id="ARBA00008726"/>
    </source>
</evidence>
<evidence type="ECO:0000256" key="9">
    <source>
        <dbReference type="SAM" id="MobiDB-lite"/>
    </source>
</evidence>
<dbReference type="GO" id="GO:0005634">
    <property type="term" value="C:nucleus"/>
    <property type="evidence" value="ECO:0007669"/>
    <property type="project" value="UniProtKB-SubCell"/>
</dbReference>
<comment type="caution">
    <text evidence="12">The sequence shown here is derived from an EMBL/GenBank/DDBJ whole genome shotgun (WGS) entry which is preliminary data.</text>
</comment>
<dbReference type="PANTHER" id="PTHR12786:SF1">
    <property type="entry name" value="SPLICING REGULATOR SDE2"/>
    <property type="match status" value="1"/>
</dbReference>
<reference evidence="12 13" key="1">
    <citation type="journal article" date="2021" name="Elife">
        <title>Chloroplast acquisition without the gene transfer in kleptoplastic sea slugs, Plakobranchus ocellatus.</title>
        <authorList>
            <person name="Maeda T."/>
            <person name="Takahashi S."/>
            <person name="Yoshida T."/>
            <person name="Shimamura S."/>
            <person name="Takaki Y."/>
            <person name="Nagai Y."/>
            <person name="Toyoda A."/>
            <person name="Suzuki Y."/>
            <person name="Arimoto A."/>
            <person name="Ishii H."/>
            <person name="Satoh N."/>
            <person name="Nishiyama T."/>
            <person name="Hasebe M."/>
            <person name="Maruyama T."/>
            <person name="Minagawa J."/>
            <person name="Obokata J."/>
            <person name="Shigenobu S."/>
        </authorList>
    </citation>
    <scope>NUCLEOTIDE SEQUENCE [LARGE SCALE GENOMIC DNA]</scope>
</reference>
<comment type="subcellular location">
    <subcellularLocation>
        <location evidence="2">Cytoplasm</location>
    </subcellularLocation>
    <subcellularLocation>
        <location evidence="1">Nucleus</location>
    </subcellularLocation>
</comment>
<feature type="compositionally biased region" description="Basic and acidic residues" evidence="9">
    <location>
        <begin position="129"/>
        <end position="138"/>
    </location>
</feature>
<dbReference type="AlphaFoldDB" id="A0AAV4GAE3"/>
<evidence type="ECO:0000256" key="1">
    <source>
        <dbReference type="ARBA" id="ARBA00004123"/>
    </source>
</evidence>
<evidence type="ECO:0000313" key="13">
    <source>
        <dbReference type="Proteomes" id="UP000762676"/>
    </source>
</evidence>
<evidence type="ECO:0000259" key="10">
    <source>
        <dbReference type="Pfam" id="PF13297"/>
    </source>
</evidence>
<dbReference type="Pfam" id="PF13297">
    <property type="entry name" value="SDE2_2C"/>
    <property type="match status" value="1"/>
</dbReference>
<organism evidence="12 13">
    <name type="scientific">Elysia marginata</name>
    <dbReference type="NCBI Taxonomy" id="1093978"/>
    <lineage>
        <taxon>Eukaryota</taxon>
        <taxon>Metazoa</taxon>
        <taxon>Spiralia</taxon>
        <taxon>Lophotrochozoa</taxon>
        <taxon>Mollusca</taxon>
        <taxon>Gastropoda</taxon>
        <taxon>Heterobranchia</taxon>
        <taxon>Euthyneura</taxon>
        <taxon>Panpulmonata</taxon>
        <taxon>Sacoglossa</taxon>
        <taxon>Placobranchoidea</taxon>
        <taxon>Plakobranchidae</taxon>
        <taxon>Elysia</taxon>
    </lineage>
</organism>
<dbReference type="PANTHER" id="PTHR12786">
    <property type="entry name" value="SPLICING FACTOR SF3A-RELATED"/>
    <property type="match status" value="1"/>
</dbReference>
<dbReference type="Pfam" id="PF22782">
    <property type="entry name" value="SDE2"/>
    <property type="match status" value="1"/>
</dbReference>
<evidence type="ECO:0000256" key="8">
    <source>
        <dbReference type="ARBA" id="ARBA00023306"/>
    </source>
</evidence>
<accession>A0AAV4GAE3</accession>
<protein>
    <submittedName>
        <fullName evidence="12">Protein SDE2 homolog</fullName>
    </submittedName>
</protein>
<feature type="region of interest" description="Disordered" evidence="9">
    <location>
        <begin position="173"/>
        <end position="199"/>
    </location>
</feature>
<feature type="compositionally biased region" description="Polar residues" evidence="9">
    <location>
        <begin position="228"/>
        <end position="252"/>
    </location>
</feature>
<dbReference type="InterPro" id="IPR051421">
    <property type="entry name" value="RNA_Proc_DNA_Dmg_Regulator"/>
</dbReference>
<keyword evidence="7" id="KW-0539">Nucleus</keyword>
<feature type="domain" description="SDE2-like" evidence="11">
    <location>
        <begin position="76"/>
        <end position="171"/>
    </location>
</feature>
<dbReference type="GO" id="GO:0005737">
    <property type="term" value="C:cytoplasm"/>
    <property type="evidence" value="ECO:0007669"/>
    <property type="project" value="UniProtKB-SubCell"/>
</dbReference>
<evidence type="ECO:0000256" key="5">
    <source>
        <dbReference type="ARBA" id="ARBA00022664"/>
    </source>
</evidence>
<dbReference type="EMBL" id="BMAT01004864">
    <property type="protein sequence ID" value="GFR81963.1"/>
    <property type="molecule type" value="Genomic_DNA"/>
</dbReference>
<evidence type="ECO:0000256" key="6">
    <source>
        <dbReference type="ARBA" id="ARBA00023187"/>
    </source>
</evidence>
<dbReference type="GO" id="GO:0008380">
    <property type="term" value="P:RNA splicing"/>
    <property type="evidence" value="ECO:0007669"/>
    <property type="project" value="UniProtKB-KW"/>
</dbReference>
<dbReference type="GO" id="GO:0006397">
    <property type="term" value="P:mRNA processing"/>
    <property type="evidence" value="ECO:0007669"/>
    <property type="project" value="UniProtKB-KW"/>
</dbReference>
<evidence type="ECO:0000256" key="2">
    <source>
        <dbReference type="ARBA" id="ARBA00004496"/>
    </source>
</evidence>
<dbReference type="InterPro" id="IPR053822">
    <property type="entry name" value="SDE2-like_dom"/>
</dbReference>
<gene>
    <name evidence="12" type="ORF">ElyMa_002354000</name>
</gene>
<comment type="similarity">
    <text evidence="3">Belongs to the SDE2 family.</text>
</comment>
<keyword evidence="8" id="KW-0131">Cell cycle</keyword>
<name>A0AAV4GAE3_9GAST</name>
<feature type="domain" description="SDE2/SF3A3 SAP" evidence="10">
    <location>
        <begin position="323"/>
        <end position="393"/>
    </location>
</feature>
<keyword evidence="4" id="KW-0963">Cytoplasm</keyword>
<keyword evidence="5" id="KW-0507">mRNA processing</keyword>
<dbReference type="Proteomes" id="UP000762676">
    <property type="component" value="Unassembled WGS sequence"/>
</dbReference>
<feature type="region of interest" description="Disordered" evidence="9">
    <location>
        <begin position="129"/>
        <end position="156"/>
    </location>
</feature>
<evidence type="ECO:0000256" key="7">
    <source>
        <dbReference type="ARBA" id="ARBA00023242"/>
    </source>
</evidence>
<feature type="compositionally biased region" description="Basic and acidic residues" evidence="9">
    <location>
        <begin position="188"/>
        <end position="199"/>
    </location>
</feature>
<sequence length="411" mass="45277">MLVDYVLCSSSSRKQLDVPPYFCVHDLYNAVFNIATHTEQTFDDSAFYVICNGKRLDQDALLENKKTYHFVPRLIGGKGGFGSMLRAIGAQIEKTTSREACRDLSGRRMRDINNEKKLKEWLAKEAEREQERAEQKKDRLARHLRPQHKFDDEDYHEQKAKVQEDLQDALNTGLKRKLKNGEKSGTSLDKKIKADGKPSKAEWLGVDLDSDDLCSSDSDMEANPGDLNPSSSSAEVSSDCNNRLQSQQNETDTNFKDSGDKVVSDSVSERDPQQTKHSNSNQSEEISSVADGSHSLLAQLPKPTNPTSNSTSASDNETVKLENANNAATVVPCDTPVNLDEFSSSLELQALGLDRLKNALMARGLKCGGTLEERAARLMTVKGLCAEEIQSSYPALLAKSGGKGGKVKKSK</sequence>
<feature type="region of interest" description="Disordered" evidence="9">
    <location>
        <begin position="212"/>
        <end position="316"/>
    </location>
</feature>
<feature type="compositionally biased region" description="Basic and acidic residues" evidence="9">
    <location>
        <begin position="253"/>
        <end position="274"/>
    </location>
</feature>
<proteinExistence type="inferred from homology"/>
<dbReference type="InterPro" id="IPR025086">
    <property type="entry name" value="SDE2/SF3A3_SAP"/>
</dbReference>
<evidence type="ECO:0000313" key="12">
    <source>
        <dbReference type="EMBL" id="GFR81963.1"/>
    </source>
</evidence>
<feature type="compositionally biased region" description="Low complexity" evidence="9">
    <location>
        <begin position="301"/>
        <end position="316"/>
    </location>
</feature>
<evidence type="ECO:0000259" key="11">
    <source>
        <dbReference type="Pfam" id="PF22782"/>
    </source>
</evidence>